<comment type="caution">
    <text evidence="1">The sequence shown here is derived from an EMBL/GenBank/DDBJ whole genome shotgun (WGS) entry which is preliminary data.</text>
</comment>
<name>A0AAW0MBJ6_QUESU</name>
<proteinExistence type="predicted"/>
<gene>
    <name evidence="1" type="ORF">CFP56_042186</name>
</gene>
<sequence length="119" mass="13513">MTTLVCRDPPVRALLRFSHRLHAKPHQIVPNVLVENEIPKKVKEVVKPQTVAMNRVTTHPHALHPESHVSSLIDHDTGNWRIGLIKEIFLPHDAQAILSIPLSIQRPPNRMVWAFTPKG</sequence>
<reference evidence="1" key="1">
    <citation type="submission" date="2017-12" db="EMBL/GenBank/DDBJ databases">
        <authorList>
            <person name="Barbosa P."/>
            <person name="Usie A."/>
            <person name="Ramos A.M."/>
        </authorList>
    </citation>
    <scope>NUCLEOTIDE SEQUENCE</scope>
    <source>
        <strain evidence="1">HL8</strain>
        <tissue evidence="1">Leaves</tissue>
    </source>
</reference>
<protein>
    <submittedName>
        <fullName evidence="1">Uncharacterized protein</fullName>
    </submittedName>
</protein>
<dbReference type="AlphaFoldDB" id="A0AAW0MBJ6"/>
<accession>A0AAW0MBJ6</accession>
<organism evidence="1">
    <name type="scientific">Quercus suber</name>
    <name type="common">Cork oak</name>
    <dbReference type="NCBI Taxonomy" id="58331"/>
    <lineage>
        <taxon>Eukaryota</taxon>
        <taxon>Viridiplantae</taxon>
        <taxon>Streptophyta</taxon>
        <taxon>Embryophyta</taxon>
        <taxon>Tracheophyta</taxon>
        <taxon>Spermatophyta</taxon>
        <taxon>Magnoliopsida</taxon>
        <taxon>eudicotyledons</taxon>
        <taxon>Gunneridae</taxon>
        <taxon>Pentapetalae</taxon>
        <taxon>rosids</taxon>
        <taxon>fabids</taxon>
        <taxon>Fagales</taxon>
        <taxon>Fagaceae</taxon>
        <taxon>Quercus</taxon>
    </lineage>
</organism>
<evidence type="ECO:0000313" key="1">
    <source>
        <dbReference type="EMBL" id="KAK7860179.1"/>
    </source>
</evidence>
<reference evidence="1" key="3">
    <citation type="submission" date="2023-07" db="EMBL/GenBank/DDBJ databases">
        <title>An improved reference 1 genome and first organelle genomes of Quercus suber.</title>
        <authorList>
            <consortium name="Genosuber Consortium"/>
            <person name="Usie A."/>
            <person name="Serra O."/>
            <person name="Barros P."/>
        </authorList>
    </citation>
    <scope>NUCLEOTIDE SEQUENCE</scope>
    <source>
        <strain evidence="1">HL8</strain>
        <tissue evidence="1">Leaves</tissue>
    </source>
</reference>
<reference evidence="1" key="2">
    <citation type="journal article" date="2018" name="Sci. Data">
        <title>The draft genome sequence of cork oak.</title>
        <authorList>
            <person name="Ramos A.M."/>
            <person name="Usie A."/>
            <person name="Barbosa P."/>
            <person name="Barros P.M."/>
            <person name="Capote T."/>
            <person name="Chaves I."/>
            <person name="Simoes F."/>
            <person name="Abreu I."/>
            <person name="Carrasquinho I."/>
            <person name="Faro C."/>
            <person name="Guimaraes J.B."/>
            <person name="Mendonca D."/>
            <person name="Nobrega F."/>
            <person name="Rodrigues L."/>
            <person name="Saibo N.J.M."/>
            <person name="Varela M.C."/>
            <person name="Egas C."/>
            <person name="Matos J."/>
            <person name="Miguel C.M."/>
            <person name="Oliveira M.M."/>
            <person name="Ricardo C.P."/>
            <person name="Goncalves S."/>
        </authorList>
    </citation>
    <scope>NUCLEOTIDE SEQUENCE [LARGE SCALE GENOMIC DNA]</scope>
    <source>
        <strain evidence="1">HL8</strain>
    </source>
</reference>
<dbReference type="EMBL" id="PKMF04000008">
    <property type="protein sequence ID" value="KAK7860179.1"/>
    <property type="molecule type" value="Genomic_DNA"/>
</dbReference>